<dbReference type="SMART" id="SM00637">
    <property type="entry name" value="CBD_II"/>
    <property type="match status" value="1"/>
</dbReference>
<accession>A0A3A9Z6R6</accession>
<feature type="region of interest" description="Disordered" evidence="3">
    <location>
        <begin position="438"/>
        <end position="458"/>
    </location>
</feature>
<dbReference type="GO" id="GO:0030247">
    <property type="term" value="F:polysaccharide binding"/>
    <property type="evidence" value="ECO:0007669"/>
    <property type="project" value="UniProtKB-UniRule"/>
</dbReference>
<dbReference type="InterPro" id="IPR036908">
    <property type="entry name" value="RlpA-like_sf"/>
</dbReference>
<dbReference type="GO" id="GO:0000272">
    <property type="term" value="P:polysaccharide catabolic process"/>
    <property type="evidence" value="ECO:0007669"/>
    <property type="project" value="UniProtKB-KW"/>
</dbReference>
<evidence type="ECO:0000256" key="1">
    <source>
        <dbReference type="ARBA" id="ARBA00022729"/>
    </source>
</evidence>
<protein>
    <submittedName>
        <fullName evidence="6">Cellulose-binding protein</fullName>
    </submittedName>
</protein>
<feature type="compositionally biased region" description="Pro residues" evidence="3">
    <location>
        <begin position="334"/>
        <end position="357"/>
    </location>
</feature>
<evidence type="ECO:0000256" key="4">
    <source>
        <dbReference type="SAM" id="SignalP"/>
    </source>
</evidence>
<dbReference type="PANTHER" id="PTHR31836:SF28">
    <property type="entry name" value="SRCR DOMAIN-CONTAINING PROTEIN-RELATED"/>
    <property type="match status" value="1"/>
</dbReference>
<dbReference type="AlphaFoldDB" id="A0A3A9Z6R6"/>
<dbReference type="InterPro" id="IPR001919">
    <property type="entry name" value="CBD2"/>
</dbReference>
<keyword evidence="7" id="KW-1185">Reference proteome</keyword>
<dbReference type="GO" id="GO:0004553">
    <property type="term" value="F:hydrolase activity, hydrolyzing O-glycosyl compounds"/>
    <property type="evidence" value="ECO:0007669"/>
    <property type="project" value="InterPro"/>
</dbReference>
<dbReference type="InterPro" id="IPR008965">
    <property type="entry name" value="CBM2/CBM3_carb-bd_dom_sf"/>
</dbReference>
<dbReference type="SUPFAM" id="SSF50685">
    <property type="entry name" value="Barwin-like endoglucanases"/>
    <property type="match status" value="1"/>
</dbReference>
<evidence type="ECO:0000313" key="7">
    <source>
        <dbReference type="Proteomes" id="UP000272474"/>
    </source>
</evidence>
<feature type="domain" description="CBM2" evidence="5">
    <location>
        <begin position="355"/>
        <end position="458"/>
    </location>
</feature>
<feature type="region of interest" description="Disordered" evidence="3">
    <location>
        <begin position="324"/>
        <end position="361"/>
    </location>
</feature>
<dbReference type="Gene3D" id="2.60.40.290">
    <property type="match status" value="1"/>
</dbReference>
<dbReference type="InterPro" id="IPR012291">
    <property type="entry name" value="CBM2_carb-bd_dom_sf"/>
</dbReference>
<feature type="chain" id="PRO_5017373211" evidence="4">
    <location>
        <begin position="39"/>
        <end position="458"/>
    </location>
</feature>
<dbReference type="Pfam" id="PF00553">
    <property type="entry name" value="CBM_2"/>
    <property type="match status" value="1"/>
</dbReference>
<reference evidence="6 7" key="1">
    <citation type="journal article" date="2014" name="Int. J. Syst. Evol. Microbiol.">
        <title>Streptomyces hoynatensis sp. nov., isolated from deep marine sediment.</title>
        <authorList>
            <person name="Veyisoglu A."/>
            <person name="Sahin N."/>
        </authorList>
    </citation>
    <scope>NUCLEOTIDE SEQUENCE [LARGE SCALE GENOMIC DNA]</scope>
    <source>
        <strain evidence="6 7">KCTC 29097</strain>
    </source>
</reference>
<feature type="signal peptide" evidence="4">
    <location>
        <begin position="1"/>
        <end position="38"/>
    </location>
</feature>
<dbReference type="Gene3D" id="2.40.40.10">
    <property type="entry name" value="RlpA-like domain"/>
    <property type="match status" value="1"/>
</dbReference>
<name>A0A3A9Z6R6_9ACTN</name>
<dbReference type="PANTHER" id="PTHR31836">
    <property type="match status" value="1"/>
</dbReference>
<evidence type="ECO:0000259" key="5">
    <source>
        <dbReference type="PROSITE" id="PS51173"/>
    </source>
</evidence>
<organism evidence="6 7">
    <name type="scientific">Streptomyces hoynatensis</name>
    <dbReference type="NCBI Taxonomy" id="1141874"/>
    <lineage>
        <taxon>Bacteria</taxon>
        <taxon>Bacillati</taxon>
        <taxon>Actinomycetota</taxon>
        <taxon>Actinomycetes</taxon>
        <taxon>Kitasatosporales</taxon>
        <taxon>Streptomycetaceae</taxon>
        <taxon>Streptomyces</taxon>
    </lineage>
</organism>
<keyword evidence="2" id="KW-0624">Polysaccharide degradation</keyword>
<keyword evidence="1 4" id="KW-0732">Signal</keyword>
<dbReference type="EMBL" id="RBAL01000004">
    <property type="protein sequence ID" value="RKN43958.1"/>
    <property type="molecule type" value="Genomic_DNA"/>
</dbReference>
<dbReference type="SUPFAM" id="SSF49384">
    <property type="entry name" value="Carbohydrate-binding domain"/>
    <property type="match status" value="1"/>
</dbReference>
<dbReference type="RefSeq" id="WP_120677667.1">
    <property type="nucleotide sequence ID" value="NZ_RBAL01000004.1"/>
</dbReference>
<evidence type="ECO:0000313" key="6">
    <source>
        <dbReference type="EMBL" id="RKN43958.1"/>
    </source>
</evidence>
<gene>
    <name evidence="6" type="ORF">D7294_09740</name>
</gene>
<dbReference type="InterPro" id="IPR051477">
    <property type="entry name" value="Expansin_CellWall"/>
</dbReference>
<dbReference type="Proteomes" id="UP000272474">
    <property type="component" value="Unassembled WGS sequence"/>
</dbReference>
<evidence type="ECO:0000256" key="3">
    <source>
        <dbReference type="SAM" id="MobiDB-lite"/>
    </source>
</evidence>
<dbReference type="InterPro" id="IPR036749">
    <property type="entry name" value="Expansin_CBD_sf"/>
</dbReference>
<evidence type="ECO:0000256" key="2">
    <source>
        <dbReference type="ARBA" id="ARBA00023326"/>
    </source>
</evidence>
<dbReference type="PROSITE" id="PS51173">
    <property type="entry name" value="CBM2"/>
    <property type="match status" value="1"/>
</dbReference>
<proteinExistence type="predicted"/>
<sequence length="458" mass="48091">MRHLAQSPGQARRFWAVAAVLFAAALLCVAALPPASSAAPASPGGAAVAAAPQEEFVGNATHFDGLGSPYGGCGIPQSELETQDFVALNVFDTPGDYTMYSRPVPPEQAGIIGAWDNGHNCGRWVQVTIGDYCTGVNDGAAGQAFCRNGSWVEDAYNGATLTMLVADSCADPNAWCRDDPHHLDLATASLSRFTRNGAPVTGLADHWNNRQVSWSYVPAPNYSGDIRIGFVQGAQRYWPAIAVSHLPNGVHAVEYLADGAWHEASANSDLGQTAILEPTEEGGTDYTIRVRDADDAYLFDGRTYHFSLPASCSATCSQAYTPATYTTQDGTEPPTDPTDPPADPTDPPTDPTDPPVTPATQCTAGWEITGSWSQGFQVDVTVRNSGTERIAGWAVGLDLPAGTRITNVWNAAVDSGAAATTVRNVSYNGSLAPGSSTGWGMTLEGTDQDLGTPTCTVT</sequence>
<keyword evidence="2" id="KW-0119">Carbohydrate metabolism</keyword>
<dbReference type="OrthoDB" id="3494484at2"/>
<dbReference type="Gene3D" id="2.60.40.760">
    <property type="entry name" value="Expansin, cellulose-binding-like domain"/>
    <property type="match status" value="1"/>
</dbReference>
<feature type="compositionally biased region" description="Polar residues" evidence="3">
    <location>
        <begin position="449"/>
        <end position="458"/>
    </location>
</feature>
<comment type="caution">
    <text evidence="6">The sequence shown here is derived from an EMBL/GenBank/DDBJ whole genome shotgun (WGS) entry which is preliminary data.</text>
</comment>